<keyword evidence="4 7" id="KW-0663">Pyridoxal phosphate</keyword>
<evidence type="ECO:0000256" key="8">
    <source>
        <dbReference type="RuleBase" id="RU000382"/>
    </source>
</evidence>
<dbReference type="RefSeq" id="WP_101462587.1">
    <property type="nucleotide sequence ID" value="NZ_PJMW01000001.1"/>
</dbReference>
<dbReference type="PANTHER" id="PTHR43321">
    <property type="entry name" value="GLUTAMATE DECARBOXYLASE"/>
    <property type="match status" value="1"/>
</dbReference>
<keyword evidence="11" id="KW-1185">Reference proteome</keyword>
<protein>
    <recommendedName>
        <fullName evidence="3 9">Glutamate decarboxylase</fullName>
        <ecNumber evidence="3 9">4.1.1.15</ecNumber>
    </recommendedName>
</protein>
<dbReference type="FunFam" id="3.40.640.10:FF:000017">
    <property type="entry name" value="Glutamate decarboxylase"/>
    <property type="match status" value="1"/>
</dbReference>
<gene>
    <name evidence="10" type="ORF">ATK86_0074</name>
</gene>
<evidence type="ECO:0000256" key="5">
    <source>
        <dbReference type="ARBA" id="ARBA00023239"/>
    </source>
</evidence>
<sequence length="460" mass="51168">MSRKYTHIPQVSPAYTGRMSMAPVPALRMPDECMDPDVAYRFIHDELMLDGSSRLNLATFVSTWMDPQAEKLMAETFDKNMIDKDEYPATAAIEQRCVCMVADLFHAEGLRDDDPSSATGVSTIGSSEAVMLAGLAMKWLWREKVGDGWKGRTPNMVMGSNVQVVWEKFCRYFDVEPRYLPMEKGRYVITPEQVLDSVDEDTIGVVAILGTTFTGELEPIGDICAALDTLAADTGLDIPVHVDAASGGFVVPFLHPDLMWDFRLPRVVSINVSGHKYGLTYPGIGFVVWRSPEYLPDDLVFRVNYLGGDMPTFTLNFSRPGNQVIGQYYNFLRLGRSGYSQVMRSLSQTARWFGDQLRASGHFEVITDGSAIPVLSFRLSGDPGYTEFDVSHALRSYGWQVPAYTMPDNATDVAVLRVVVREGFSADMARALSDDITAALVHLDALKPDGYFDRLKPFAH</sequence>
<dbReference type="GO" id="GO:0004351">
    <property type="term" value="F:glutamate decarboxylase activity"/>
    <property type="evidence" value="ECO:0007669"/>
    <property type="project" value="UniProtKB-EC"/>
</dbReference>
<dbReference type="PANTHER" id="PTHR43321:SF3">
    <property type="entry name" value="GLUTAMATE DECARBOXYLASE"/>
    <property type="match status" value="1"/>
</dbReference>
<dbReference type="GO" id="GO:0004058">
    <property type="term" value="F:aromatic-L-amino-acid decarboxylase activity"/>
    <property type="evidence" value="ECO:0007669"/>
    <property type="project" value="UniProtKB-ARBA"/>
</dbReference>
<comment type="similarity">
    <text evidence="2 8">Belongs to the group II decarboxylase family.</text>
</comment>
<feature type="modified residue" description="N6-(pyridoxal phosphate)lysine" evidence="7">
    <location>
        <position position="276"/>
    </location>
</feature>
<dbReference type="EMBL" id="PJMW01000001">
    <property type="protein sequence ID" value="PKV98067.1"/>
    <property type="molecule type" value="Genomic_DNA"/>
</dbReference>
<dbReference type="InterPro" id="IPR015421">
    <property type="entry name" value="PyrdxlP-dep_Trfase_major"/>
</dbReference>
<evidence type="ECO:0000256" key="3">
    <source>
        <dbReference type="ARBA" id="ARBA00012421"/>
    </source>
</evidence>
<dbReference type="Proteomes" id="UP000233766">
    <property type="component" value="Unassembled WGS sequence"/>
</dbReference>
<comment type="catalytic activity">
    <reaction evidence="6 9">
        <text>L-glutamate + H(+) = 4-aminobutanoate + CO2</text>
        <dbReference type="Rhea" id="RHEA:17785"/>
        <dbReference type="ChEBI" id="CHEBI:15378"/>
        <dbReference type="ChEBI" id="CHEBI:16526"/>
        <dbReference type="ChEBI" id="CHEBI:29985"/>
        <dbReference type="ChEBI" id="CHEBI:59888"/>
        <dbReference type="EC" id="4.1.1.15"/>
    </reaction>
</comment>
<dbReference type="EC" id="4.1.1.15" evidence="3 9"/>
<dbReference type="Gene3D" id="3.40.640.10">
    <property type="entry name" value="Type I PLP-dependent aspartate aminotransferase-like (Major domain)"/>
    <property type="match status" value="1"/>
</dbReference>
<dbReference type="GO" id="GO:0006538">
    <property type="term" value="P:L-glutamate catabolic process"/>
    <property type="evidence" value="ECO:0007669"/>
    <property type="project" value="TreeGrafter"/>
</dbReference>
<dbReference type="FunFam" id="4.10.280.50:FF:000001">
    <property type="entry name" value="Glutamate decarboxylase"/>
    <property type="match status" value="1"/>
</dbReference>
<dbReference type="InterPro" id="IPR010107">
    <property type="entry name" value="Glutamate_decarboxylase"/>
</dbReference>
<dbReference type="CDD" id="cd06450">
    <property type="entry name" value="DOPA_deC_like"/>
    <property type="match status" value="1"/>
</dbReference>
<evidence type="ECO:0000313" key="11">
    <source>
        <dbReference type="Proteomes" id="UP000233766"/>
    </source>
</evidence>
<keyword evidence="5 8" id="KW-0456">Lyase</keyword>
<evidence type="ECO:0000256" key="7">
    <source>
        <dbReference type="PIRSR" id="PIRSR602129-50"/>
    </source>
</evidence>
<keyword evidence="9" id="KW-0210">Decarboxylase</keyword>
<evidence type="ECO:0000256" key="1">
    <source>
        <dbReference type="ARBA" id="ARBA00001933"/>
    </source>
</evidence>
<evidence type="ECO:0000313" key="10">
    <source>
        <dbReference type="EMBL" id="PKV98067.1"/>
    </source>
</evidence>
<dbReference type="GO" id="GO:0030170">
    <property type="term" value="F:pyridoxal phosphate binding"/>
    <property type="evidence" value="ECO:0007669"/>
    <property type="project" value="InterPro"/>
</dbReference>
<dbReference type="NCBIfam" id="TIGR01788">
    <property type="entry name" value="Glu-decarb-GAD"/>
    <property type="match status" value="1"/>
</dbReference>
<dbReference type="InterPro" id="IPR002129">
    <property type="entry name" value="PyrdxlP-dep_de-COase"/>
</dbReference>
<accession>A0A2N3WW16</accession>
<evidence type="ECO:0000256" key="2">
    <source>
        <dbReference type="ARBA" id="ARBA00009533"/>
    </source>
</evidence>
<comment type="caution">
    <text evidence="10">The sequence shown here is derived from an EMBL/GenBank/DDBJ whole genome shotgun (WGS) entry which is preliminary data.</text>
</comment>
<evidence type="ECO:0000256" key="9">
    <source>
        <dbReference type="RuleBase" id="RU361171"/>
    </source>
</evidence>
<dbReference type="Gene3D" id="4.10.280.50">
    <property type="match status" value="1"/>
</dbReference>
<organism evidence="10 11">
    <name type="scientific">Nocardia fluminea</name>
    <dbReference type="NCBI Taxonomy" id="134984"/>
    <lineage>
        <taxon>Bacteria</taxon>
        <taxon>Bacillati</taxon>
        <taxon>Actinomycetota</taxon>
        <taxon>Actinomycetes</taxon>
        <taxon>Mycobacteriales</taxon>
        <taxon>Nocardiaceae</taxon>
        <taxon>Nocardia</taxon>
    </lineage>
</organism>
<dbReference type="Gene3D" id="3.90.1150.160">
    <property type="match status" value="1"/>
</dbReference>
<dbReference type="InterPro" id="IPR015424">
    <property type="entry name" value="PyrdxlP-dep_Trfase"/>
</dbReference>
<dbReference type="SUPFAM" id="SSF53383">
    <property type="entry name" value="PLP-dependent transferases"/>
    <property type="match status" value="1"/>
</dbReference>
<dbReference type="AlphaFoldDB" id="A0A2N3WW16"/>
<evidence type="ECO:0000256" key="4">
    <source>
        <dbReference type="ARBA" id="ARBA00022898"/>
    </source>
</evidence>
<dbReference type="Pfam" id="PF00282">
    <property type="entry name" value="Pyridoxal_deC"/>
    <property type="match status" value="1"/>
</dbReference>
<dbReference type="OrthoDB" id="3401800at2"/>
<reference evidence="10 11" key="1">
    <citation type="submission" date="2017-12" db="EMBL/GenBank/DDBJ databases">
        <title>Sequencing the genomes of 1000 Actinobacteria strains.</title>
        <authorList>
            <person name="Klenk H.-P."/>
        </authorList>
    </citation>
    <scope>NUCLEOTIDE SEQUENCE [LARGE SCALE GENOMIC DNA]</scope>
    <source>
        <strain evidence="10 11">DSM 44489</strain>
    </source>
</reference>
<proteinExistence type="inferred from homology"/>
<evidence type="ECO:0000256" key="6">
    <source>
        <dbReference type="ARBA" id="ARBA00048868"/>
    </source>
</evidence>
<name>A0A2N3WW16_9NOCA</name>
<dbReference type="GO" id="GO:0005829">
    <property type="term" value="C:cytosol"/>
    <property type="evidence" value="ECO:0007669"/>
    <property type="project" value="TreeGrafter"/>
</dbReference>
<comment type="cofactor">
    <cofactor evidence="1 7 8">
        <name>pyridoxal 5'-phosphate</name>
        <dbReference type="ChEBI" id="CHEBI:597326"/>
    </cofactor>
</comment>